<reference evidence="5 6" key="1">
    <citation type="submission" date="2021-02" db="EMBL/GenBank/DDBJ databases">
        <authorList>
            <person name="Vanwijnsberghe S."/>
        </authorList>
    </citation>
    <scope>NUCLEOTIDE SEQUENCE [LARGE SCALE GENOMIC DNA]</scope>
    <source>
        <strain evidence="5 6">LMG 31837</strain>
    </source>
</reference>
<comment type="caution">
    <text evidence="5">The sequence shown here is derived from an EMBL/GenBank/DDBJ whole genome shotgun (WGS) entry which is preliminary data.</text>
</comment>
<feature type="region of interest" description="Disordered" evidence="4">
    <location>
        <begin position="508"/>
        <end position="541"/>
    </location>
</feature>
<dbReference type="InterPro" id="IPR036188">
    <property type="entry name" value="FAD/NAD-bd_sf"/>
</dbReference>
<keyword evidence="5" id="KW-0503">Monooxygenase</keyword>
<dbReference type="PANTHER" id="PTHR42877:SF4">
    <property type="entry name" value="FAD_NAD(P)-BINDING DOMAIN-CONTAINING PROTEIN-RELATED"/>
    <property type="match status" value="1"/>
</dbReference>
<keyword evidence="6" id="KW-1185">Reference proteome</keyword>
<dbReference type="EC" id="1.14.13.-" evidence="5"/>
<protein>
    <submittedName>
        <fullName evidence="5">Baeyer-Villiger monooxygenase</fullName>
        <ecNumber evidence="5">1.14.13.-</ecNumber>
    </submittedName>
</protein>
<dbReference type="InterPro" id="IPR051209">
    <property type="entry name" value="FAD-bind_Monooxygenase_sf"/>
</dbReference>
<keyword evidence="1" id="KW-0285">Flavoprotein</keyword>
<dbReference type="GO" id="GO:0004497">
    <property type="term" value="F:monooxygenase activity"/>
    <property type="evidence" value="ECO:0007669"/>
    <property type="project" value="UniProtKB-KW"/>
</dbReference>
<keyword evidence="2" id="KW-0274">FAD</keyword>
<dbReference type="InterPro" id="IPR020946">
    <property type="entry name" value="Flavin_mOase-like"/>
</dbReference>
<dbReference type="EMBL" id="CAJNBK010000014">
    <property type="protein sequence ID" value="CAE6786365.1"/>
    <property type="molecule type" value="Genomic_DNA"/>
</dbReference>
<evidence type="ECO:0000256" key="1">
    <source>
        <dbReference type="ARBA" id="ARBA00022630"/>
    </source>
</evidence>
<evidence type="ECO:0000256" key="4">
    <source>
        <dbReference type="SAM" id="MobiDB-lite"/>
    </source>
</evidence>
<dbReference type="SUPFAM" id="SSF51905">
    <property type="entry name" value="FAD/NAD(P)-binding domain"/>
    <property type="match status" value="1"/>
</dbReference>
<dbReference type="Pfam" id="PF00743">
    <property type="entry name" value="FMO-like"/>
    <property type="match status" value="1"/>
</dbReference>
<name>A0ABN7M9W6_9BURK</name>
<dbReference type="PANTHER" id="PTHR42877">
    <property type="entry name" value="L-ORNITHINE N(5)-MONOOXYGENASE-RELATED"/>
    <property type="match status" value="1"/>
</dbReference>
<dbReference type="Gene3D" id="3.50.50.60">
    <property type="entry name" value="FAD/NAD(P)-binding domain"/>
    <property type="match status" value="2"/>
</dbReference>
<evidence type="ECO:0000313" key="6">
    <source>
        <dbReference type="Proteomes" id="UP000672526"/>
    </source>
</evidence>
<evidence type="ECO:0000256" key="3">
    <source>
        <dbReference type="ARBA" id="ARBA00023002"/>
    </source>
</evidence>
<gene>
    <name evidence="5" type="ORF">R69888_04548</name>
</gene>
<organism evidence="5 6">
    <name type="scientific">Paraburkholderia haematera</name>
    <dbReference type="NCBI Taxonomy" id="2793077"/>
    <lineage>
        <taxon>Bacteria</taxon>
        <taxon>Pseudomonadati</taxon>
        <taxon>Pseudomonadota</taxon>
        <taxon>Betaproteobacteria</taxon>
        <taxon>Burkholderiales</taxon>
        <taxon>Burkholderiaceae</taxon>
        <taxon>Paraburkholderia</taxon>
    </lineage>
</organism>
<dbReference type="PRINTS" id="PR00469">
    <property type="entry name" value="PNDRDTASEII"/>
</dbReference>
<proteinExistence type="predicted"/>
<dbReference type="RefSeq" id="WP_211613447.1">
    <property type="nucleotide sequence ID" value="NZ_CAJNBK010000014.1"/>
</dbReference>
<evidence type="ECO:0000313" key="5">
    <source>
        <dbReference type="EMBL" id="CAE6786365.1"/>
    </source>
</evidence>
<dbReference type="Proteomes" id="UP000672526">
    <property type="component" value="Unassembled WGS sequence"/>
</dbReference>
<feature type="compositionally biased region" description="Low complexity" evidence="4">
    <location>
        <begin position="511"/>
        <end position="541"/>
    </location>
</feature>
<sequence length="541" mass="59976">MNARMMPLDDAAPNASAPIDTDIAIIGSGFAGLGMAIRLRQAGMTDFIIAEKAESVGGTWRDNHYPGCACDVQSHVYSFSFAPNPRWTRMFARQPEIRAYLEQCTQKFGIQRHLRFGHELASAIYDETRHRWQLTFANGQQWSARVLISGMGGLSRAAVPDIPGIETFKGKAFHSQHWDHTYSLEGKRVAVIGTGASAIQFVPQIAPRVSHLNLFQRTPPWIMPKADRAVKPFEQWLFRHLPFTQKIMRSALYCMLESRAFGFAIHPSLMKTAQKVAERHLRRQVLNPQLRATLTPNYTMGCKRILISNDYFPALSRQNVSVTTTGIARVEADAVITTDGTRHPADCLIFGTGFQVADPFPAGVVRGRGGVDIVDTWRDGAHAYLGTTLPGYPNFFMIVGPNTGLGHNSMVFMIESQVEYILRALKTMSAERADAIEVRPHVERTYNEQIQQKLGRAIWSTGGCKSWYLDPKTGKNTTLWPGFAYKFRQATRTFSMDDYLAYSPTAQPLSGHAGSQQPAHAQAQAHGNAVTTAAATSAEAT</sequence>
<keyword evidence="3 5" id="KW-0560">Oxidoreductase</keyword>
<accession>A0ABN7M9W6</accession>
<evidence type="ECO:0000256" key="2">
    <source>
        <dbReference type="ARBA" id="ARBA00022827"/>
    </source>
</evidence>